<dbReference type="GO" id="GO:0005524">
    <property type="term" value="F:ATP binding"/>
    <property type="evidence" value="ECO:0007669"/>
    <property type="project" value="UniProtKB-KW"/>
</dbReference>
<keyword evidence="3 8" id="KW-0347">Helicase</keyword>
<dbReference type="SMART" id="SM00487">
    <property type="entry name" value="DEXDc"/>
    <property type="match status" value="1"/>
</dbReference>
<dbReference type="GO" id="GO:0004386">
    <property type="term" value="F:helicase activity"/>
    <property type="evidence" value="ECO:0007669"/>
    <property type="project" value="UniProtKB-KW"/>
</dbReference>
<feature type="domain" description="Helicase C-terminal" evidence="7">
    <location>
        <begin position="277"/>
        <end position="438"/>
    </location>
</feature>
<dbReference type="InterPro" id="IPR006935">
    <property type="entry name" value="Helicase/UvrB_N"/>
</dbReference>
<feature type="domain" description="Helicase ATP-binding" evidence="6">
    <location>
        <begin position="22"/>
        <end position="172"/>
    </location>
</feature>
<dbReference type="InterPro" id="IPR001650">
    <property type="entry name" value="Helicase_C-like"/>
</dbReference>
<evidence type="ECO:0000256" key="5">
    <source>
        <dbReference type="SAM" id="MobiDB-lite"/>
    </source>
</evidence>
<evidence type="ECO:0000313" key="9">
    <source>
        <dbReference type="Proteomes" id="UP000004245"/>
    </source>
</evidence>
<dbReference type="AlphaFoldDB" id="E9SXP4"/>
<dbReference type="Pfam" id="PF00271">
    <property type="entry name" value="Helicase_C"/>
    <property type="match status" value="1"/>
</dbReference>
<dbReference type="InterPro" id="IPR014001">
    <property type="entry name" value="Helicase_ATP-bd"/>
</dbReference>
<dbReference type="SUPFAM" id="SSF52540">
    <property type="entry name" value="P-loop containing nucleoside triphosphate hydrolases"/>
    <property type="match status" value="1"/>
</dbReference>
<dbReference type="PANTHER" id="PTHR11274:SF0">
    <property type="entry name" value="GENERAL TRANSCRIPTION AND DNA REPAIR FACTOR IIH HELICASE SUBUNIT XPB"/>
    <property type="match status" value="1"/>
</dbReference>
<dbReference type="InterPro" id="IPR050615">
    <property type="entry name" value="ATP-dep_DNA_Helicase"/>
</dbReference>
<dbReference type="InterPro" id="IPR027417">
    <property type="entry name" value="P-loop_NTPase"/>
</dbReference>
<evidence type="ECO:0000256" key="2">
    <source>
        <dbReference type="ARBA" id="ARBA00022801"/>
    </source>
</evidence>
<evidence type="ECO:0000256" key="3">
    <source>
        <dbReference type="ARBA" id="ARBA00022806"/>
    </source>
</evidence>
<sequence>MGAPVTLSAGFELRAWQREAIEGWVSAGRRGVVEAVTGTGKTAVGITAAADAVDRGKAVLVVVPGVALLEQWYQAIRRAVPHARVGRRGAGATDTFANVDILISTVQSAINPGAPMPRRPALLVADEVHRYGASTFSRLLTEDFDERLGLTATFERTDNGVQEHLLPYFETLVPGCDYRRGHRDGILAPVRVMLVSVPFTPEEQAEYAELDETVQKERLALTRTHGCRQEPFGEFMRDVMLLSEGGGDRATWSARRYLKAFSRRRAVLAESCGKIETLREIGAVLATGGRSIVFSETKESAKAAAEALLGQGVLAAPYTSDLSADERAELLGLFKDGIMTTLAAPRVLDEGVDVPEADVGIILASSRTRRQMIQRMGRIIRPKSDGRHASFLVLYIGDSSEDPARGAHGTFLEQLTEIATDLVTVDADAAPALLADWLAPTPRIDSAPGGMSPTDPRTTESTGSTADDADPAESELHALLRAAAASADVGIGDLLLSCLAVLDPEQIGVVLHRFGIGGLQPEAPRRIAEMLGISECAVHEYESSAIARLAAEDVASTLNELTAMLAHEPATRGGPNE</sequence>
<evidence type="ECO:0000259" key="7">
    <source>
        <dbReference type="PROSITE" id="PS51194"/>
    </source>
</evidence>
<keyword evidence="4" id="KW-0067">ATP-binding</keyword>
<evidence type="ECO:0000256" key="1">
    <source>
        <dbReference type="ARBA" id="ARBA00022741"/>
    </source>
</evidence>
<reference evidence="8" key="1">
    <citation type="submission" date="2011-01" db="EMBL/GenBank/DDBJ databases">
        <authorList>
            <person name="Muzny D."/>
            <person name="Qin X."/>
            <person name="Buhay C."/>
            <person name="Dugan-Rocha S."/>
            <person name="Ding Y."/>
            <person name="Chen G."/>
            <person name="Hawes A."/>
            <person name="Holder M."/>
            <person name="Jhangiani S."/>
            <person name="Johnson A."/>
            <person name="Khan Z."/>
            <person name="Li Z."/>
            <person name="Liu W."/>
            <person name="Liu X."/>
            <person name="Perez L."/>
            <person name="Shen H."/>
            <person name="Wang Q."/>
            <person name="Watt J."/>
            <person name="Xi L."/>
            <person name="Xin Y."/>
            <person name="Zhou J."/>
            <person name="Deng J."/>
            <person name="Jiang H."/>
            <person name="Liu Y."/>
            <person name="Qu J."/>
            <person name="Song X.-Z."/>
            <person name="Zhang L."/>
            <person name="Villasana D."/>
            <person name="Johnson A."/>
            <person name="Liu J."/>
            <person name="Liyanage D."/>
            <person name="Lorensuhewa L."/>
            <person name="Robinson T."/>
            <person name="Song A."/>
            <person name="Song B.-B."/>
            <person name="Dinh H."/>
            <person name="Thornton R."/>
            <person name="Coyle M."/>
            <person name="Francisco L."/>
            <person name="Jackson L."/>
            <person name="Javaid M."/>
            <person name="Korchina V."/>
            <person name="Kovar C."/>
            <person name="Mata R."/>
            <person name="Mathew T."/>
            <person name="Ngo R."/>
            <person name="Nguyen L."/>
            <person name="Nguyen N."/>
            <person name="Okwuonu G."/>
            <person name="Ongeri F."/>
            <person name="Pham C."/>
            <person name="Simmons D."/>
            <person name="Wilczek-Boney K."/>
            <person name="Hale W."/>
            <person name="Jakkamsetti A."/>
            <person name="Pham P."/>
            <person name="Ruth R."/>
            <person name="San Lucas F."/>
            <person name="Warren J."/>
            <person name="Zhang J."/>
            <person name="Zhao Z."/>
            <person name="Zhou C."/>
            <person name="Zhu D."/>
            <person name="Lee S."/>
            <person name="Bess C."/>
            <person name="Blankenburg K."/>
            <person name="Forbes L."/>
            <person name="Fu Q."/>
            <person name="Gubbala S."/>
            <person name="Hirani K."/>
            <person name="Jayaseelan J.C."/>
            <person name="Lara F."/>
            <person name="Munidasa M."/>
            <person name="Palculict T."/>
            <person name="Patil S."/>
            <person name="Pu L.-L."/>
            <person name="Saada N."/>
            <person name="Tang L."/>
            <person name="Weissenberger G."/>
            <person name="Zhu Y."/>
            <person name="Hemphill L."/>
            <person name="Shang Y."/>
            <person name="Youmans B."/>
            <person name="Ayvaz T."/>
            <person name="Ross M."/>
            <person name="Santibanez J."/>
            <person name="Aqrawi P."/>
            <person name="Gross S."/>
            <person name="Joshi V."/>
            <person name="Fowler G."/>
            <person name="Nazareth L."/>
            <person name="Reid J."/>
            <person name="Worley K."/>
            <person name="Petrosino J."/>
            <person name="Highlander S."/>
            <person name="Gibbs R."/>
        </authorList>
    </citation>
    <scope>NUCLEOTIDE SEQUENCE [LARGE SCALE GENOMIC DNA]</scope>
    <source>
        <strain evidence="8">ATCC 33707</strain>
    </source>
</reference>
<dbReference type="Pfam" id="PF04851">
    <property type="entry name" value="ResIII"/>
    <property type="match status" value="1"/>
</dbReference>
<evidence type="ECO:0000256" key="4">
    <source>
        <dbReference type="ARBA" id="ARBA00022840"/>
    </source>
</evidence>
<dbReference type="GO" id="GO:0016787">
    <property type="term" value="F:hydrolase activity"/>
    <property type="evidence" value="ECO:0007669"/>
    <property type="project" value="UniProtKB-KW"/>
</dbReference>
<dbReference type="GO" id="GO:0003677">
    <property type="term" value="F:DNA binding"/>
    <property type="evidence" value="ECO:0007669"/>
    <property type="project" value="InterPro"/>
</dbReference>
<dbReference type="SMART" id="SM00490">
    <property type="entry name" value="HELICc"/>
    <property type="match status" value="1"/>
</dbReference>
<evidence type="ECO:0000313" key="8">
    <source>
        <dbReference type="EMBL" id="EGD25328.1"/>
    </source>
</evidence>
<dbReference type="PANTHER" id="PTHR11274">
    <property type="entry name" value="RAD25/XP-B DNA REPAIR HELICASE"/>
    <property type="match status" value="1"/>
</dbReference>
<keyword evidence="9" id="KW-1185">Reference proteome</keyword>
<dbReference type="CDD" id="cd17926">
    <property type="entry name" value="DEXHc_RE"/>
    <property type="match status" value="1"/>
</dbReference>
<dbReference type="PROSITE" id="PS51194">
    <property type="entry name" value="HELICASE_CTER"/>
    <property type="match status" value="1"/>
</dbReference>
<evidence type="ECO:0000259" key="6">
    <source>
        <dbReference type="PROSITE" id="PS51192"/>
    </source>
</evidence>
<dbReference type="Proteomes" id="UP000004245">
    <property type="component" value="Unassembled WGS sequence"/>
</dbReference>
<dbReference type="STRING" id="43767.A6I91_19020"/>
<dbReference type="HOGENOM" id="CLU_021298_0_0_11"/>
<dbReference type="OrthoDB" id="9776021at2"/>
<keyword evidence="1" id="KW-0547">Nucleotide-binding</keyword>
<protein>
    <submittedName>
        <fullName evidence="8">Helicase C-terminal domain protein</fullName>
    </submittedName>
</protein>
<proteinExistence type="predicted"/>
<gene>
    <name evidence="8" type="ORF">HMPREF0724_11109</name>
</gene>
<dbReference type="InterPro" id="IPR013324">
    <property type="entry name" value="RNA_pol_sigma_r3/r4-like"/>
</dbReference>
<dbReference type="Gene3D" id="3.40.50.300">
    <property type="entry name" value="P-loop containing nucleotide triphosphate hydrolases"/>
    <property type="match status" value="2"/>
</dbReference>
<organism evidence="8 9">
    <name type="scientific">Prescottella equi ATCC 33707</name>
    <dbReference type="NCBI Taxonomy" id="525370"/>
    <lineage>
        <taxon>Bacteria</taxon>
        <taxon>Bacillati</taxon>
        <taxon>Actinomycetota</taxon>
        <taxon>Actinomycetes</taxon>
        <taxon>Mycobacteriales</taxon>
        <taxon>Nocardiaceae</taxon>
        <taxon>Prescottella</taxon>
    </lineage>
</organism>
<name>E9SXP4_RHOHA</name>
<feature type="compositionally biased region" description="Polar residues" evidence="5">
    <location>
        <begin position="455"/>
        <end position="465"/>
    </location>
</feature>
<dbReference type="EMBL" id="ADNW02000006">
    <property type="protein sequence ID" value="EGD25328.1"/>
    <property type="molecule type" value="Genomic_DNA"/>
</dbReference>
<feature type="region of interest" description="Disordered" evidence="5">
    <location>
        <begin position="444"/>
        <end position="471"/>
    </location>
</feature>
<dbReference type="SUPFAM" id="SSF88659">
    <property type="entry name" value="Sigma3 and sigma4 domains of RNA polymerase sigma factors"/>
    <property type="match status" value="1"/>
</dbReference>
<dbReference type="PROSITE" id="PS51192">
    <property type="entry name" value="HELICASE_ATP_BIND_1"/>
    <property type="match status" value="1"/>
</dbReference>
<keyword evidence="2" id="KW-0378">Hydrolase</keyword>
<accession>E9SXP4</accession>
<comment type="caution">
    <text evidence="8">The sequence shown here is derived from an EMBL/GenBank/DDBJ whole genome shotgun (WGS) entry which is preliminary data.</text>
</comment>